<sequence>MTPVSLTRTPLLLCPQRHYHARRIYYLSLEFYMGRTLQNTMVNLGLQNACDEAIYQLGLDLEELEEIEEDAGLGNGGLGRLAACFLDSMATLGLAAYGYGIRYEFGIFNQKIVDGWQVEEADDWLRYGNPWEKARPEYMLPVHFYGRVEHTPEGVKWIDTQVVLAMPYDTPVPGYKNNTVNTMRLWSAKAPNDFNLQEFNMGDYIEAVLDRNLAENISRVLYPNDNFFEGKELRLKQEYFVVAATLQDIIRRFKSSKFGCRDPVRTCFETFPDKVAIQLNDTHPALSIPELMRILVDVEKVDWDKAWEITKRTCAYTNHTVLPEALERWPVSMFEKLLPRHLEIIYALNQMHLDRVAALYPGDIDRLRRMSVIEEGDCKRINMAHLCVIGSHAVNGVARIHSDIVKNSVFKDFYELEPEKFQNKTNGITPRRWLLLCNPGLADIIAEKIGESFITDLSQLKKLLEFIDNETFIRDVAKVKQENKLKFATYLEEQYKVKINPMSMFDVQVKRIHEYKRQLLNCLHAITLYNRIRCNPSKSFVPRTIMIGGKAAPGYHMAKMIIKLITSIGEVINNDPYVGDKLKVIFLENYRVSLAEKVIPAADLSQQISTAGTEASGTGNMKFMVNGALTIGTMDGANVEMAEEAGEENLFIFGMRVEDVEALDRKGYNAREYYESLPELRQAIDQISSGFFSPRDPGCFKDVVNMLMYHDRFKVFADYEAYIKCQGQVDQLFMDPREWTRKVIRNIACSGKFSSDRTITEYAREIWGVEPSATAIPPPNLPRN</sequence>
<dbReference type="Ensembl" id="ENSCCET00000012072.1">
    <property type="protein sequence ID" value="ENSCCEP00000007522.1"/>
    <property type="gene ID" value="ENSCCEG00000002158.1"/>
</dbReference>
<dbReference type="GO" id="GO:0030170">
    <property type="term" value="F:pyridoxal phosphate binding"/>
    <property type="evidence" value="ECO:0007669"/>
    <property type="project" value="InterPro"/>
</dbReference>
<dbReference type="GO" id="GO:0008184">
    <property type="term" value="F:glycogen phosphorylase activity"/>
    <property type="evidence" value="ECO:0007669"/>
    <property type="project" value="InterPro"/>
</dbReference>
<comment type="similarity">
    <text evidence="3 14">Belongs to the glycogen phosphorylase family.</text>
</comment>
<comment type="cofactor">
    <cofactor evidence="2 14">
        <name>pyridoxal 5'-phosphate</name>
        <dbReference type="ChEBI" id="CHEBI:597326"/>
    </cofactor>
</comment>
<evidence type="ECO:0000256" key="6">
    <source>
        <dbReference type="ARBA" id="ARBA00022600"/>
    </source>
</evidence>
<evidence type="ECO:0000256" key="2">
    <source>
        <dbReference type="ARBA" id="ARBA00001933"/>
    </source>
</evidence>
<evidence type="ECO:0000256" key="1">
    <source>
        <dbReference type="ARBA" id="ARBA00001275"/>
    </source>
</evidence>
<keyword evidence="9 13" id="KW-0663">Pyridoxal phosphate</keyword>
<evidence type="ECO:0000256" key="10">
    <source>
        <dbReference type="ARBA" id="ARBA00023277"/>
    </source>
</evidence>
<reference evidence="15" key="2">
    <citation type="submission" date="2025-09" db="UniProtKB">
        <authorList>
            <consortium name="Ensembl"/>
        </authorList>
    </citation>
    <scope>IDENTIFICATION</scope>
</reference>
<evidence type="ECO:0000313" key="16">
    <source>
        <dbReference type="Proteomes" id="UP000694410"/>
    </source>
</evidence>
<dbReference type="GO" id="GO:0005737">
    <property type="term" value="C:cytoplasm"/>
    <property type="evidence" value="ECO:0007669"/>
    <property type="project" value="TreeGrafter"/>
</dbReference>
<keyword evidence="16" id="KW-1185">Reference proteome</keyword>
<evidence type="ECO:0000256" key="4">
    <source>
        <dbReference type="ARBA" id="ARBA00022533"/>
    </source>
</evidence>
<evidence type="ECO:0000256" key="3">
    <source>
        <dbReference type="ARBA" id="ARBA00006047"/>
    </source>
</evidence>
<dbReference type="NCBIfam" id="TIGR02093">
    <property type="entry name" value="P_ylase"/>
    <property type="match status" value="1"/>
</dbReference>
<dbReference type="Pfam" id="PF00343">
    <property type="entry name" value="Phosphorylase"/>
    <property type="match status" value="1"/>
</dbReference>
<organism evidence="15 16">
    <name type="scientific">Cyanistes caeruleus</name>
    <name type="common">Eurasian blue tit</name>
    <name type="synonym">Parus caeruleus</name>
    <dbReference type="NCBI Taxonomy" id="156563"/>
    <lineage>
        <taxon>Eukaryota</taxon>
        <taxon>Metazoa</taxon>
        <taxon>Chordata</taxon>
        <taxon>Craniata</taxon>
        <taxon>Vertebrata</taxon>
        <taxon>Euteleostomi</taxon>
        <taxon>Archelosauria</taxon>
        <taxon>Archosauria</taxon>
        <taxon>Dinosauria</taxon>
        <taxon>Saurischia</taxon>
        <taxon>Theropoda</taxon>
        <taxon>Coelurosauria</taxon>
        <taxon>Aves</taxon>
        <taxon>Neognathae</taxon>
        <taxon>Neoaves</taxon>
        <taxon>Telluraves</taxon>
        <taxon>Australaves</taxon>
        <taxon>Passeriformes</taxon>
        <taxon>Paridae</taxon>
        <taxon>Cyanistes</taxon>
    </lineage>
</organism>
<dbReference type="FunFam" id="3.40.50.2000:FF:000005">
    <property type="entry name" value="Alpha-1,4 glucan phosphorylase"/>
    <property type="match status" value="1"/>
</dbReference>
<dbReference type="AlphaFoldDB" id="A0A8C0UH19"/>
<keyword evidence="4" id="KW-0021">Allosteric enzyme</keyword>
<evidence type="ECO:0000256" key="12">
    <source>
        <dbReference type="ARBA" id="ARBA00045394"/>
    </source>
</evidence>
<evidence type="ECO:0000256" key="14">
    <source>
        <dbReference type="RuleBase" id="RU000587"/>
    </source>
</evidence>
<keyword evidence="10 14" id="KW-0119">Carbohydrate metabolism</keyword>
<evidence type="ECO:0000256" key="9">
    <source>
        <dbReference type="ARBA" id="ARBA00022898"/>
    </source>
</evidence>
<proteinExistence type="inferred from homology"/>
<dbReference type="InterPro" id="IPR000811">
    <property type="entry name" value="Glyco_trans_35"/>
</dbReference>
<name>A0A8C0UH19_CYACU</name>
<evidence type="ECO:0000313" key="15">
    <source>
        <dbReference type="Ensembl" id="ENSCCEP00000007522.1"/>
    </source>
</evidence>
<evidence type="ECO:0000256" key="13">
    <source>
        <dbReference type="PIRSR" id="PIRSR000460-1"/>
    </source>
</evidence>
<comment type="subunit">
    <text evidence="11">Homodimer. Dimers associate into a tetramer to form the enzymatically active phosphorylase A.</text>
</comment>
<dbReference type="FunFam" id="3.40.50.2000:FF:000197">
    <property type="entry name" value="Alpha-1,4 glucan phosphorylase"/>
    <property type="match status" value="1"/>
</dbReference>
<keyword evidence="7 14" id="KW-0328">Glycosyltransferase</keyword>
<dbReference type="EC" id="2.4.1.1" evidence="14"/>
<dbReference type="SUPFAM" id="SSF53756">
    <property type="entry name" value="UDP-Glycosyltransferase/glycogen phosphorylase"/>
    <property type="match status" value="1"/>
</dbReference>
<keyword evidence="8 14" id="KW-0808">Transferase</keyword>
<dbReference type="Gene3D" id="3.40.50.2000">
    <property type="entry name" value="Glycogen Phosphorylase B"/>
    <property type="match status" value="2"/>
</dbReference>
<accession>A0A8C0UH19</accession>
<protein>
    <recommendedName>
        <fullName evidence="14">Alpha-1,4 glucan phosphorylase</fullName>
        <ecNumber evidence="14">2.4.1.1</ecNumber>
    </recommendedName>
</protein>
<feature type="modified residue" description="N6-(pyridoxal phosphate)lysine" evidence="13">
    <location>
        <position position="622"/>
    </location>
</feature>
<comment type="catalytic activity">
    <reaction evidence="1 14">
        <text>[(1-&gt;4)-alpha-D-glucosyl](n) + phosphate = [(1-&gt;4)-alpha-D-glucosyl](n-1) + alpha-D-glucose 1-phosphate</text>
        <dbReference type="Rhea" id="RHEA:41732"/>
        <dbReference type="Rhea" id="RHEA-COMP:9584"/>
        <dbReference type="Rhea" id="RHEA-COMP:9586"/>
        <dbReference type="ChEBI" id="CHEBI:15444"/>
        <dbReference type="ChEBI" id="CHEBI:43474"/>
        <dbReference type="ChEBI" id="CHEBI:58601"/>
        <dbReference type="EC" id="2.4.1.1"/>
    </reaction>
</comment>
<reference evidence="15" key="1">
    <citation type="submission" date="2025-08" db="UniProtKB">
        <authorList>
            <consortium name="Ensembl"/>
        </authorList>
    </citation>
    <scope>IDENTIFICATION</scope>
</reference>
<dbReference type="CDD" id="cd04300">
    <property type="entry name" value="GT35_Glycogen_Phosphorylase"/>
    <property type="match status" value="1"/>
</dbReference>
<keyword evidence="5" id="KW-0597">Phosphoprotein</keyword>
<evidence type="ECO:0000256" key="7">
    <source>
        <dbReference type="ARBA" id="ARBA00022676"/>
    </source>
</evidence>
<dbReference type="GO" id="GO:0005980">
    <property type="term" value="P:glycogen catabolic process"/>
    <property type="evidence" value="ECO:0007669"/>
    <property type="project" value="TreeGrafter"/>
</dbReference>
<dbReference type="InterPro" id="IPR011833">
    <property type="entry name" value="Glycg_phsphrylas"/>
</dbReference>
<dbReference type="Proteomes" id="UP000694410">
    <property type="component" value="Unplaced"/>
</dbReference>
<dbReference type="FunFam" id="3.40.50.2000:FF:000153">
    <property type="entry name" value="Alpha-1,4 glucan phosphorylase"/>
    <property type="match status" value="1"/>
</dbReference>
<gene>
    <name evidence="15" type="primary">PYGB</name>
</gene>
<dbReference type="PIRSF" id="PIRSF000460">
    <property type="entry name" value="Pprylas_GlgP"/>
    <property type="match status" value="1"/>
</dbReference>
<keyword evidence="6" id="KW-0321">Glycogen metabolism</keyword>
<comment type="function">
    <text evidence="14">Allosteric enzyme that catalyzes the rate-limiting step in glycogen catabolism, the phosphorolytic cleavage of glycogen to produce glucose-1-phosphate, and plays a central role in maintaining cellular and organismal glucose homeostasis.</text>
</comment>
<dbReference type="PANTHER" id="PTHR11468:SF29">
    <property type="entry name" value="GLYCOGEN PHOSPHORYLASE, BRAIN FORM"/>
    <property type="match status" value="1"/>
</dbReference>
<evidence type="ECO:0000256" key="8">
    <source>
        <dbReference type="ARBA" id="ARBA00022679"/>
    </source>
</evidence>
<comment type="function">
    <text evidence="12">Glycogen phosphorylase that regulates glycogen mobilization. Phosphorylase is an important allosteric enzyme in carbohydrate metabolism. Enzymes from different sources differ in their regulatory mechanisms and in their natural substrates. However, all known phosphorylases share catalytic and structural properties.</text>
</comment>
<dbReference type="PANTHER" id="PTHR11468">
    <property type="entry name" value="GLYCOGEN PHOSPHORYLASE"/>
    <property type="match status" value="1"/>
</dbReference>
<evidence type="ECO:0000256" key="5">
    <source>
        <dbReference type="ARBA" id="ARBA00022553"/>
    </source>
</evidence>
<evidence type="ECO:0000256" key="11">
    <source>
        <dbReference type="ARBA" id="ARBA00038533"/>
    </source>
</evidence>